<feature type="domain" description="PpiC" evidence="13">
    <location>
        <begin position="2"/>
        <end position="93"/>
    </location>
</feature>
<dbReference type="AlphaFoldDB" id="A0A0F6RDA6"/>
<keyword evidence="7 12" id="KW-0413">Isomerase</keyword>
<dbReference type="GO" id="GO:0003755">
    <property type="term" value="F:peptidyl-prolyl cis-trans isomerase activity"/>
    <property type="evidence" value="ECO:0007669"/>
    <property type="project" value="UniProtKB-KW"/>
</dbReference>
<comment type="similarity">
    <text evidence="3">Belongs to the PpiC/parvulin rotamase family.</text>
</comment>
<protein>
    <recommendedName>
        <fullName evidence="8">Peptidyl-prolyl cis-trans isomerase C</fullName>
        <ecNumber evidence="4">5.2.1.8</ecNumber>
    </recommendedName>
    <alternativeName>
        <fullName evidence="10">Parvulin</fullName>
    </alternativeName>
    <alternativeName>
        <fullName evidence="9">Rotamase C</fullName>
    </alternativeName>
</protein>
<sequence>MNNKAAALHILVKTEAEAQALKTKIEKGADFSTLAKKHSMCPSKKQGGDLGEFKKGAMVKPFDQAVFAKDSDEKNVIGPVKTRFGYHLIRVLYTS</sequence>
<comment type="catalytic activity">
    <reaction evidence="1">
        <text>[protein]-peptidylproline (omega=180) = [protein]-peptidylproline (omega=0)</text>
        <dbReference type="Rhea" id="RHEA:16237"/>
        <dbReference type="Rhea" id="RHEA-COMP:10747"/>
        <dbReference type="Rhea" id="RHEA-COMP:10748"/>
        <dbReference type="ChEBI" id="CHEBI:83833"/>
        <dbReference type="ChEBI" id="CHEBI:83834"/>
        <dbReference type="EC" id="5.2.1.8"/>
    </reaction>
</comment>
<dbReference type="PANTHER" id="PTHR43629">
    <property type="entry name" value="PEPTIDYL-PROLYL CIS-TRANS ISOMERASE"/>
    <property type="match status" value="1"/>
</dbReference>
<evidence type="ECO:0000256" key="11">
    <source>
        <dbReference type="ARBA" id="ARBA00046231"/>
    </source>
</evidence>
<evidence type="ECO:0000256" key="8">
    <source>
        <dbReference type="ARBA" id="ARBA00040926"/>
    </source>
</evidence>
<evidence type="ECO:0000256" key="9">
    <source>
        <dbReference type="ARBA" id="ARBA00041926"/>
    </source>
</evidence>
<dbReference type="EMBL" id="CP010975">
    <property type="protein sequence ID" value="AKE53128.1"/>
    <property type="molecule type" value="Genomic_DNA"/>
</dbReference>
<keyword evidence="5" id="KW-0963">Cytoplasm</keyword>
<evidence type="ECO:0000313" key="15">
    <source>
        <dbReference type="Proteomes" id="UP000034071"/>
    </source>
</evidence>
<evidence type="ECO:0000256" key="5">
    <source>
        <dbReference type="ARBA" id="ARBA00022490"/>
    </source>
</evidence>
<dbReference type="SUPFAM" id="SSF54534">
    <property type="entry name" value="FKBP-like"/>
    <property type="match status" value="1"/>
</dbReference>
<dbReference type="PROSITE" id="PS50198">
    <property type="entry name" value="PPIC_PPIASE_2"/>
    <property type="match status" value="1"/>
</dbReference>
<dbReference type="GO" id="GO:0005737">
    <property type="term" value="C:cytoplasm"/>
    <property type="evidence" value="ECO:0007669"/>
    <property type="project" value="UniProtKB-SubCell"/>
</dbReference>
<dbReference type="InterPro" id="IPR052204">
    <property type="entry name" value="PpiC/parvulin_rotamase"/>
</dbReference>
<keyword evidence="15" id="KW-1185">Reference proteome</keyword>
<dbReference type="InterPro" id="IPR000297">
    <property type="entry name" value="PPIase_PpiC"/>
</dbReference>
<evidence type="ECO:0000259" key="13">
    <source>
        <dbReference type="PROSITE" id="PS50198"/>
    </source>
</evidence>
<dbReference type="Proteomes" id="UP000034071">
    <property type="component" value="Chromosome"/>
</dbReference>
<evidence type="ECO:0000313" key="14">
    <source>
        <dbReference type="EMBL" id="AKE53128.1"/>
    </source>
</evidence>
<dbReference type="PATRIC" id="fig|914150.5.peg.2232"/>
<dbReference type="STRING" id="914150.TQ33_2203"/>
<evidence type="ECO:0000256" key="7">
    <source>
        <dbReference type="ARBA" id="ARBA00023235"/>
    </source>
</evidence>
<name>A0A0F6RDA6_9GAMM</name>
<dbReference type="PROSITE" id="PS01096">
    <property type="entry name" value="PPIC_PPIASE_1"/>
    <property type="match status" value="1"/>
</dbReference>
<gene>
    <name evidence="14" type="ORF">TQ33_2203</name>
</gene>
<dbReference type="Gene3D" id="3.10.50.40">
    <property type="match status" value="1"/>
</dbReference>
<evidence type="ECO:0000256" key="3">
    <source>
        <dbReference type="ARBA" id="ARBA00007656"/>
    </source>
</evidence>
<evidence type="ECO:0000256" key="6">
    <source>
        <dbReference type="ARBA" id="ARBA00023110"/>
    </source>
</evidence>
<evidence type="ECO:0000256" key="1">
    <source>
        <dbReference type="ARBA" id="ARBA00000971"/>
    </source>
</evidence>
<dbReference type="InterPro" id="IPR023058">
    <property type="entry name" value="PPIase_PpiC_CS"/>
</dbReference>
<evidence type="ECO:0000256" key="10">
    <source>
        <dbReference type="ARBA" id="ARBA00043072"/>
    </source>
</evidence>
<dbReference type="RefSeq" id="WP_046562107.1">
    <property type="nucleotide sequence ID" value="NZ_CP010975.1"/>
</dbReference>
<dbReference type="HOGENOM" id="CLU_090028_6_1_6"/>
<evidence type="ECO:0000256" key="12">
    <source>
        <dbReference type="PROSITE-ProRule" id="PRU00278"/>
    </source>
</evidence>
<evidence type="ECO:0000256" key="2">
    <source>
        <dbReference type="ARBA" id="ARBA00004496"/>
    </source>
</evidence>
<reference evidence="14 15" key="1">
    <citation type="submission" date="2015-02" db="EMBL/GenBank/DDBJ databases">
        <title>Complete genome sequence of Kangiella geojedonensis strain YCS-5T.</title>
        <authorList>
            <person name="Kim K.M."/>
        </authorList>
    </citation>
    <scope>NUCLEOTIDE SEQUENCE [LARGE SCALE GENOMIC DNA]</scope>
    <source>
        <strain evidence="14 15">YCS-5</strain>
    </source>
</reference>
<evidence type="ECO:0000256" key="4">
    <source>
        <dbReference type="ARBA" id="ARBA00013194"/>
    </source>
</evidence>
<organism evidence="14 15">
    <name type="scientific">Kangiella geojedonensis</name>
    <dbReference type="NCBI Taxonomy" id="914150"/>
    <lineage>
        <taxon>Bacteria</taxon>
        <taxon>Pseudomonadati</taxon>
        <taxon>Pseudomonadota</taxon>
        <taxon>Gammaproteobacteria</taxon>
        <taxon>Kangiellales</taxon>
        <taxon>Kangiellaceae</taxon>
        <taxon>Kangiella</taxon>
    </lineage>
</organism>
<comment type="subcellular location">
    <subcellularLocation>
        <location evidence="2">Cytoplasm</location>
    </subcellularLocation>
</comment>
<dbReference type="EC" id="5.2.1.8" evidence="4"/>
<dbReference type="InterPro" id="IPR046357">
    <property type="entry name" value="PPIase_dom_sf"/>
</dbReference>
<comment type="function">
    <text evidence="11">PPIases accelerate the folding of proteins. It prefers amino acid residues with hydrophobic side chains like leucine and phenylalanine in the P1 position of the peptides substrates.</text>
</comment>
<proteinExistence type="inferred from homology"/>
<accession>A0A0F6RDA6</accession>
<keyword evidence="6 12" id="KW-0697">Rotamase</keyword>
<dbReference type="PANTHER" id="PTHR43629:SF3">
    <property type="entry name" value="PEPTIDYL-PROLYL CIS-TRANS ISOMERASE C"/>
    <property type="match status" value="1"/>
</dbReference>
<dbReference type="OrthoDB" id="14196at2"/>
<dbReference type="KEGG" id="kge:TQ33_2203"/>
<dbReference type="Pfam" id="PF00639">
    <property type="entry name" value="Rotamase"/>
    <property type="match status" value="1"/>
</dbReference>